<feature type="transmembrane region" description="Helical" evidence="2">
    <location>
        <begin position="212"/>
        <end position="231"/>
    </location>
</feature>
<organism evidence="3 4">
    <name type="scientific">Triparma retinervis</name>
    <dbReference type="NCBI Taxonomy" id="2557542"/>
    <lineage>
        <taxon>Eukaryota</taxon>
        <taxon>Sar</taxon>
        <taxon>Stramenopiles</taxon>
        <taxon>Ochrophyta</taxon>
        <taxon>Bolidophyceae</taxon>
        <taxon>Parmales</taxon>
        <taxon>Triparmaceae</taxon>
        <taxon>Triparma</taxon>
    </lineage>
</organism>
<gene>
    <name evidence="3" type="ORF">TrRE_jg4190</name>
</gene>
<feature type="region of interest" description="Disordered" evidence="1">
    <location>
        <begin position="44"/>
        <end position="64"/>
    </location>
</feature>
<keyword evidence="2" id="KW-0812">Transmembrane</keyword>
<keyword evidence="4" id="KW-1185">Reference proteome</keyword>
<keyword evidence="2" id="KW-1133">Transmembrane helix</keyword>
<accession>A0A9W7DUU4</accession>
<comment type="caution">
    <text evidence="3">The sequence shown here is derived from an EMBL/GenBank/DDBJ whole genome shotgun (WGS) entry which is preliminary data.</text>
</comment>
<evidence type="ECO:0000256" key="2">
    <source>
        <dbReference type="SAM" id="Phobius"/>
    </source>
</evidence>
<sequence length="252" mass="25880">PPPPPKTVENCGLFTNDITCELSGSPSPDAVPVSARYNINGACTDDKSDPSQGGAAPETAGSCGGGDDEVAVRYSPCCAFSFGGACDVIGWSELKTCAEGDGDAVFDVWGPTGCKDKAGGLSNNFAAQQWCKDGNQGAGRCWIPYSMNADMDCFPFDKNGAGQWTDISDDGWSATSKFGGATVLLPGAGVPASDFQNASPEHHNLPLKTANIGAVSGAGFIGAAAVVGVFARKRKLRNAKLPKNMEMSSGIV</sequence>
<evidence type="ECO:0000256" key="1">
    <source>
        <dbReference type="SAM" id="MobiDB-lite"/>
    </source>
</evidence>
<protein>
    <submittedName>
        <fullName evidence="3">Uncharacterized protein</fullName>
    </submittedName>
</protein>
<dbReference type="AlphaFoldDB" id="A0A9W7DUU4"/>
<name>A0A9W7DUU4_9STRA</name>
<dbReference type="EMBL" id="BRXZ01003491">
    <property type="protein sequence ID" value="GMH55757.1"/>
    <property type="molecule type" value="Genomic_DNA"/>
</dbReference>
<evidence type="ECO:0000313" key="3">
    <source>
        <dbReference type="EMBL" id="GMH55757.1"/>
    </source>
</evidence>
<proteinExistence type="predicted"/>
<feature type="non-terminal residue" evidence="3">
    <location>
        <position position="1"/>
    </location>
</feature>
<keyword evidence="2" id="KW-0472">Membrane</keyword>
<dbReference type="Proteomes" id="UP001165082">
    <property type="component" value="Unassembled WGS sequence"/>
</dbReference>
<evidence type="ECO:0000313" key="4">
    <source>
        <dbReference type="Proteomes" id="UP001165082"/>
    </source>
</evidence>
<dbReference type="OrthoDB" id="199155at2759"/>
<reference evidence="3" key="1">
    <citation type="submission" date="2022-07" db="EMBL/GenBank/DDBJ databases">
        <title>Genome analysis of Parmales, a sister group of diatoms, reveals the evolutionary specialization of diatoms from phago-mixotrophs to photoautotrophs.</title>
        <authorList>
            <person name="Ban H."/>
            <person name="Sato S."/>
            <person name="Yoshikawa S."/>
            <person name="Kazumasa Y."/>
            <person name="Nakamura Y."/>
            <person name="Ichinomiya M."/>
            <person name="Saitoh K."/>
            <person name="Sato N."/>
            <person name="Blanc-Mathieu R."/>
            <person name="Endo H."/>
            <person name="Kuwata A."/>
            <person name="Ogata H."/>
        </authorList>
    </citation>
    <scope>NUCLEOTIDE SEQUENCE</scope>
</reference>